<dbReference type="EMBL" id="MEVF01000045">
    <property type="protein sequence ID" value="OGC48159.1"/>
    <property type="molecule type" value="Genomic_DNA"/>
</dbReference>
<dbReference type="PANTHER" id="PTHR37938">
    <property type="entry name" value="BLL0215 PROTEIN"/>
    <property type="match status" value="1"/>
</dbReference>
<feature type="transmembrane region" description="Helical" evidence="1">
    <location>
        <begin position="53"/>
        <end position="77"/>
    </location>
</feature>
<gene>
    <name evidence="2" type="ORF">A3A69_01185</name>
</gene>
<name>A0A1F4UT89_UNCKA</name>
<evidence type="ECO:0000256" key="1">
    <source>
        <dbReference type="SAM" id="Phobius"/>
    </source>
</evidence>
<sequence>MVSVPTNKLVIKQSSKALLVETGTLYFLLSVFLSLALIIFSLIVPLITPVVSVYVILFIFFLIITLALLLALIIGVFSKKYWNKREYVITPETIMDCEGMFSSNCISYELKGMTSMEVHQTALGKKFNYGNLIVRFMGGGSLLMKDVSEPEVLILKIRELISKKEVEVDNGNS</sequence>
<keyword evidence="1" id="KW-0812">Transmembrane</keyword>
<comment type="caution">
    <text evidence="2">The sequence shown here is derived from an EMBL/GenBank/DDBJ whole genome shotgun (WGS) entry which is preliminary data.</text>
</comment>
<protein>
    <recommendedName>
        <fullName evidence="4">DUF304 domain-containing protein</fullName>
    </recommendedName>
</protein>
<organism evidence="2 3">
    <name type="scientific">candidate division WWE3 bacterium RIFCSPLOWO2_01_FULL_37_15</name>
    <dbReference type="NCBI Taxonomy" id="1802622"/>
    <lineage>
        <taxon>Bacteria</taxon>
        <taxon>Katanobacteria</taxon>
    </lineage>
</organism>
<dbReference type="PANTHER" id="PTHR37938:SF1">
    <property type="entry name" value="BLL0215 PROTEIN"/>
    <property type="match status" value="1"/>
</dbReference>
<proteinExistence type="predicted"/>
<reference evidence="2 3" key="1">
    <citation type="journal article" date="2016" name="Nat. Commun.">
        <title>Thousands of microbial genomes shed light on interconnected biogeochemical processes in an aquifer system.</title>
        <authorList>
            <person name="Anantharaman K."/>
            <person name="Brown C.T."/>
            <person name="Hug L.A."/>
            <person name="Sharon I."/>
            <person name="Castelle C.J."/>
            <person name="Probst A.J."/>
            <person name="Thomas B.C."/>
            <person name="Singh A."/>
            <person name="Wilkins M.J."/>
            <person name="Karaoz U."/>
            <person name="Brodie E.L."/>
            <person name="Williams K.H."/>
            <person name="Hubbard S.S."/>
            <person name="Banfield J.F."/>
        </authorList>
    </citation>
    <scope>NUCLEOTIDE SEQUENCE [LARGE SCALE GENOMIC DNA]</scope>
</reference>
<keyword evidence="1" id="KW-1133">Transmembrane helix</keyword>
<feature type="transmembrane region" description="Helical" evidence="1">
    <location>
        <begin position="25"/>
        <end position="47"/>
    </location>
</feature>
<accession>A0A1F4UT89</accession>
<keyword evidence="1" id="KW-0472">Membrane</keyword>
<dbReference type="AlphaFoldDB" id="A0A1F4UT89"/>
<evidence type="ECO:0000313" key="3">
    <source>
        <dbReference type="Proteomes" id="UP000177458"/>
    </source>
</evidence>
<evidence type="ECO:0000313" key="2">
    <source>
        <dbReference type="EMBL" id="OGC48159.1"/>
    </source>
</evidence>
<dbReference type="Proteomes" id="UP000177458">
    <property type="component" value="Unassembled WGS sequence"/>
</dbReference>
<evidence type="ECO:0008006" key="4">
    <source>
        <dbReference type="Google" id="ProtNLM"/>
    </source>
</evidence>